<dbReference type="AlphaFoldDB" id="A0A644V019"/>
<sequence length="181" mass="20023">MKIVAFIKYKKLTTGLLVGGMALALAVGSFILGSQWHSSNINAKVDRSNAIQVAKPVQTEQVIPVVSPDFFIEYRLERDKIRSERSDLLRESIKSAANDDARQKAQDVMLKMVMEKQRETEIESLVKARGFADVLVFIKDNSVSAVLKTSSLSREDVMQVAEIISRVAGVKAEDITISAKP</sequence>
<dbReference type="InterPro" id="IPR024232">
    <property type="entry name" value="SpoIIIAH"/>
</dbReference>
<feature type="transmembrane region" description="Helical" evidence="1">
    <location>
        <begin position="12"/>
        <end position="32"/>
    </location>
</feature>
<keyword evidence="1" id="KW-1133">Transmembrane helix</keyword>
<protein>
    <recommendedName>
        <fullName evidence="3">Stage III sporulation protein AH</fullName>
    </recommendedName>
</protein>
<proteinExistence type="predicted"/>
<dbReference type="Gene3D" id="1.10.287.4300">
    <property type="entry name" value="Stage III sporulation protein AH-like"/>
    <property type="match status" value="1"/>
</dbReference>
<evidence type="ECO:0008006" key="3">
    <source>
        <dbReference type="Google" id="ProtNLM"/>
    </source>
</evidence>
<dbReference type="InterPro" id="IPR038503">
    <property type="entry name" value="SpoIIIAH_sf"/>
</dbReference>
<evidence type="ECO:0000313" key="2">
    <source>
        <dbReference type="EMBL" id="MPL84345.1"/>
    </source>
</evidence>
<organism evidence="2">
    <name type="scientific">bioreactor metagenome</name>
    <dbReference type="NCBI Taxonomy" id="1076179"/>
    <lineage>
        <taxon>unclassified sequences</taxon>
        <taxon>metagenomes</taxon>
        <taxon>ecological metagenomes</taxon>
    </lineage>
</organism>
<accession>A0A644V019</accession>
<name>A0A644V019_9ZZZZ</name>
<dbReference type="EMBL" id="VSSQ01000188">
    <property type="protein sequence ID" value="MPL84345.1"/>
    <property type="molecule type" value="Genomic_DNA"/>
</dbReference>
<comment type="caution">
    <text evidence="2">The sequence shown here is derived from an EMBL/GenBank/DDBJ whole genome shotgun (WGS) entry which is preliminary data.</text>
</comment>
<keyword evidence="1" id="KW-0472">Membrane</keyword>
<evidence type="ECO:0000256" key="1">
    <source>
        <dbReference type="SAM" id="Phobius"/>
    </source>
</evidence>
<reference evidence="2" key="1">
    <citation type="submission" date="2019-08" db="EMBL/GenBank/DDBJ databases">
        <authorList>
            <person name="Kucharzyk K."/>
            <person name="Murdoch R.W."/>
            <person name="Higgins S."/>
            <person name="Loffler F."/>
        </authorList>
    </citation>
    <scope>NUCLEOTIDE SEQUENCE</scope>
</reference>
<gene>
    <name evidence="2" type="ORF">SDC9_30310</name>
</gene>
<keyword evidence="1" id="KW-0812">Transmembrane</keyword>
<dbReference type="Pfam" id="PF12685">
    <property type="entry name" value="SpoIIIAH"/>
    <property type="match status" value="1"/>
</dbReference>